<dbReference type="SMART" id="SM00493">
    <property type="entry name" value="TOPRIM"/>
    <property type="match status" value="1"/>
</dbReference>
<keyword evidence="9" id="KW-0460">Magnesium</keyword>
<dbReference type="PIRSF" id="PIRSF002811">
    <property type="entry name" value="DnaG"/>
    <property type="match status" value="1"/>
</dbReference>
<dbReference type="InterPro" id="IPR006171">
    <property type="entry name" value="TOPRIM_dom"/>
</dbReference>
<dbReference type="InterPro" id="IPR034151">
    <property type="entry name" value="TOPRIM_DnaG_bac"/>
</dbReference>
<accession>A0A1Y0IDJ6</accession>
<comment type="cofactor">
    <cofactor evidence="12 13 14">
        <name>Zn(2+)</name>
        <dbReference type="ChEBI" id="CHEBI:29105"/>
    </cofactor>
    <text evidence="12 13 14">Binds 1 zinc ion per monomer.</text>
</comment>
<evidence type="ECO:0000256" key="1">
    <source>
        <dbReference type="ARBA" id="ARBA00022478"/>
    </source>
</evidence>
<keyword evidence="4 12" id="KW-0548">Nucleotidyltransferase</keyword>
<comment type="catalytic activity">
    <reaction evidence="12">
        <text>ssDNA + n NTP = ssDNA/pppN(pN)n-1 hybrid + (n-1) diphosphate.</text>
        <dbReference type="EC" id="2.7.7.101"/>
    </reaction>
</comment>
<evidence type="ECO:0000256" key="8">
    <source>
        <dbReference type="ARBA" id="ARBA00022833"/>
    </source>
</evidence>
<dbReference type="AlphaFoldDB" id="A0A1Y0IDJ6"/>
<dbReference type="GO" id="GO:0006269">
    <property type="term" value="P:DNA replication, synthesis of primer"/>
    <property type="evidence" value="ECO:0007669"/>
    <property type="project" value="UniProtKB-UniRule"/>
</dbReference>
<evidence type="ECO:0000256" key="4">
    <source>
        <dbReference type="ARBA" id="ARBA00022695"/>
    </source>
</evidence>
<dbReference type="GO" id="GO:0000428">
    <property type="term" value="C:DNA-directed RNA polymerase complex"/>
    <property type="evidence" value="ECO:0007669"/>
    <property type="project" value="UniProtKB-KW"/>
</dbReference>
<comment type="function">
    <text evidence="12 13">RNA polymerase that catalyzes the synthesis of short RNA molecules used as primers for DNA polymerase during DNA replication.</text>
</comment>
<dbReference type="Gene3D" id="1.20.50.20">
    <property type="entry name" value="DnaG, RNA polymerase domain, helical bundle"/>
    <property type="match status" value="1"/>
</dbReference>
<dbReference type="CDD" id="cd03364">
    <property type="entry name" value="TOPRIM_DnaG_primases"/>
    <property type="match status" value="1"/>
</dbReference>
<keyword evidence="10 12" id="KW-0238">DNA-binding</keyword>
<evidence type="ECO:0000256" key="9">
    <source>
        <dbReference type="ARBA" id="ARBA00022842"/>
    </source>
</evidence>
<evidence type="ECO:0000313" key="18">
    <source>
        <dbReference type="Proteomes" id="UP000196027"/>
    </source>
</evidence>
<reference evidence="17 18" key="1">
    <citation type="submission" date="2017-05" db="EMBL/GenBank/DDBJ databases">
        <title>Genomic insights into alkan degradation activity of Oleiphilus messinensis.</title>
        <authorList>
            <person name="Kozyavkin S.A."/>
            <person name="Slesarev A.I."/>
            <person name="Golyshin P.N."/>
            <person name="Korzhenkov A."/>
            <person name="Golyshina O.N."/>
            <person name="Toshchakov S.V."/>
        </authorList>
    </citation>
    <scope>NUCLEOTIDE SEQUENCE [LARGE SCALE GENOMIC DNA]</scope>
    <source>
        <strain evidence="17 18">ME102</strain>
    </source>
</reference>
<dbReference type="SUPFAM" id="SSF56731">
    <property type="entry name" value="DNA primase core"/>
    <property type="match status" value="1"/>
</dbReference>
<dbReference type="PANTHER" id="PTHR30313">
    <property type="entry name" value="DNA PRIMASE"/>
    <property type="match status" value="1"/>
</dbReference>
<dbReference type="GO" id="GO:0008270">
    <property type="term" value="F:zinc ion binding"/>
    <property type="evidence" value="ECO:0007669"/>
    <property type="project" value="UniProtKB-UniRule"/>
</dbReference>
<dbReference type="Gene3D" id="3.90.980.10">
    <property type="entry name" value="DNA primase, catalytic core, N-terminal domain"/>
    <property type="match status" value="1"/>
</dbReference>
<dbReference type="Pfam" id="PF13155">
    <property type="entry name" value="Toprim_2"/>
    <property type="match status" value="1"/>
</dbReference>
<keyword evidence="3 12" id="KW-0808">Transferase</keyword>
<dbReference type="GO" id="GO:0003677">
    <property type="term" value="F:DNA binding"/>
    <property type="evidence" value="ECO:0007669"/>
    <property type="project" value="UniProtKB-KW"/>
</dbReference>
<dbReference type="EMBL" id="CP021425">
    <property type="protein sequence ID" value="ARU58608.1"/>
    <property type="molecule type" value="Genomic_DNA"/>
</dbReference>
<evidence type="ECO:0000256" key="11">
    <source>
        <dbReference type="ARBA" id="ARBA00023163"/>
    </source>
</evidence>
<keyword evidence="18" id="KW-1185">Reference proteome</keyword>
<dbReference type="InterPro" id="IPR037068">
    <property type="entry name" value="DNA_primase_core_N_sf"/>
</dbReference>
<keyword evidence="1 12" id="KW-0240">DNA-directed RNA polymerase</keyword>
<comment type="similarity">
    <text evidence="12 13">Belongs to the DnaG primase family.</text>
</comment>
<dbReference type="GO" id="GO:0005737">
    <property type="term" value="C:cytoplasm"/>
    <property type="evidence" value="ECO:0007669"/>
    <property type="project" value="TreeGrafter"/>
</dbReference>
<organism evidence="17 18">
    <name type="scientific">Oleiphilus messinensis</name>
    <dbReference type="NCBI Taxonomy" id="141451"/>
    <lineage>
        <taxon>Bacteria</taxon>
        <taxon>Pseudomonadati</taxon>
        <taxon>Pseudomonadota</taxon>
        <taxon>Gammaproteobacteria</taxon>
        <taxon>Oceanospirillales</taxon>
        <taxon>Oleiphilaceae</taxon>
        <taxon>Oleiphilus</taxon>
    </lineage>
</organism>
<dbReference type="NCBIfam" id="TIGR01391">
    <property type="entry name" value="dnaG"/>
    <property type="match status" value="1"/>
</dbReference>
<dbReference type="FunFam" id="3.40.1360.10:FF:000002">
    <property type="entry name" value="DNA primase"/>
    <property type="match status" value="1"/>
</dbReference>
<dbReference type="SMART" id="SM00400">
    <property type="entry name" value="ZnF_CHCC"/>
    <property type="match status" value="1"/>
</dbReference>
<dbReference type="PROSITE" id="PS50880">
    <property type="entry name" value="TOPRIM"/>
    <property type="match status" value="1"/>
</dbReference>
<dbReference type="InterPro" id="IPR036977">
    <property type="entry name" value="DNA_primase_Znf_CHC2"/>
</dbReference>
<dbReference type="InterPro" id="IPR006295">
    <property type="entry name" value="DNA_primase_DnaG"/>
</dbReference>
<dbReference type="HAMAP" id="MF_00974">
    <property type="entry name" value="DNA_primase_DnaG"/>
    <property type="match status" value="1"/>
</dbReference>
<evidence type="ECO:0000256" key="3">
    <source>
        <dbReference type="ARBA" id="ARBA00022679"/>
    </source>
</evidence>
<dbReference type="Gene3D" id="3.90.580.10">
    <property type="entry name" value="Zinc finger, CHC2-type domain"/>
    <property type="match status" value="1"/>
</dbReference>
<dbReference type="KEGG" id="ome:OLMES_4612"/>
<evidence type="ECO:0000259" key="16">
    <source>
        <dbReference type="PROSITE" id="PS50880"/>
    </source>
</evidence>
<dbReference type="PANTHER" id="PTHR30313:SF2">
    <property type="entry name" value="DNA PRIMASE"/>
    <property type="match status" value="1"/>
</dbReference>
<dbReference type="Proteomes" id="UP000196027">
    <property type="component" value="Chromosome"/>
</dbReference>
<feature type="region of interest" description="Disordered" evidence="15">
    <location>
        <begin position="422"/>
        <end position="447"/>
    </location>
</feature>
<sequence length="601" mass="67445">MAGMIPQTFIDDLLARTDLYGVINTRVPLKKAGSNYKACCPFHNEKTPSFNVVPAKNFYHCFGCGANGNAITFLREFDNLSFTEAVEELARHAGMEVPRDERTQQLHRKSKGLLDALKYADQFYRQQLKNHEQSSVARKYLTERGLSTDIIEQFGLGFAPPEWRNLSQNCDPDLIPLLRQLKMTGGEGGSSYDLFRNRVMFPIRNPRGQVIAFGGRTLGDDNAKYINSPESDVFHKSNEVYGLYEALRNNRQLTQLVVVEGYLDVIALAQFGIGNAVATLGTATNDDNLKTLLKHCKEITFCFDGDRAGFKAAQKAMENSLSLIEDGMDLRFLLIPEGEDPDSLIRKEGKDAFKTRLDSARPLSSFFFDVYSQGLDLTLPEDKGKLRALAQPLIGQIQARTLQQGIKNQLYKLTANESPRFFRGKKGQAAPSQPSHSDPNRSARNQKDGYYKQPAELAYKVTPGAKVCLGLYLAPAQAEQVIAQLQDMQGSKSAERILGFAEFIHDQKLATTEQVLAQLSQNKKHRQSFQNLFDSIELFPDAEVAQLEAKDEINQLKISWTEQRIRTLLQEESPLGEAKKQELKKLYTVKQTLKNRAAVTA</sequence>
<feature type="zinc finger region" description="CHC2-type" evidence="12 14">
    <location>
        <begin position="40"/>
        <end position="64"/>
    </location>
</feature>
<dbReference type="FunFam" id="3.90.580.10:FF:000001">
    <property type="entry name" value="DNA primase"/>
    <property type="match status" value="1"/>
</dbReference>
<dbReference type="Pfam" id="PF01807">
    <property type="entry name" value="Zn_ribbon_DnaG"/>
    <property type="match status" value="1"/>
</dbReference>
<dbReference type="EC" id="2.7.7.101" evidence="12"/>
<gene>
    <name evidence="12" type="primary">dnaG</name>
    <name evidence="17" type="ORF">OLMES_4612</name>
</gene>
<evidence type="ECO:0000256" key="2">
    <source>
        <dbReference type="ARBA" id="ARBA00022515"/>
    </source>
</evidence>
<evidence type="ECO:0000256" key="7">
    <source>
        <dbReference type="ARBA" id="ARBA00022771"/>
    </source>
</evidence>
<name>A0A1Y0IDJ6_9GAMM</name>
<dbReference type="InterPro" id="IPR002694">
    <property type="entry name" value="Znf_CHC2"/>
</dbReference>
<keyword evidence="5 12" id="KW-0235">DNA replication</keyword>
<keyword evidence="2 12" id="KW-0639">Primosome</keyword>
<evidence type="ECO:0000256" key="6">
    <source>
        <dbReference type="ARBA" id="ARBA00022723"/>
    </source>
</evidence>
<evidence type="ECO:0000256" key="15">
    <source>
        <dbReference type="SAM" id="MobiDB-lite"/>
    </source>
</evidence>
<evidence type="ECO:0000256" key="13">
    <source>
        <dbReference type="PIRNR" id="PIRNR002811"/>
    </source>
</evidence>
<evidence type="ECO:0000256" key="10">
    <source>
        <dbReference type="ARBA" id="ARBA00023125"/>
    </source>
</evidence>
<keyword evidence="11 12" id="KW-0804">Transcription</keyword>
<dbReference type="GO" id="GO:1990077">
    <property type="term" value="C:primosome complex"/>
    <property type="evidence" value="ECO:0007669"/>
    <property type="project" value="UniProtKB-KW"/>
</dbReference>
<keyword evidence="8 12" id="KW-0862">Zinc</keyword>
<feature type="compositionally biased region" description="Basic and acidic residues" evidence="15">
    <location>
        <begin position="438"/>
        <end position="447"/>
    </location>
</feature>
<dbReference type="Pfam" id="PF08275">
    <property type="entry name" value="DNAG_N"/>
    <property type="match status" value="1"/>
</dbReference>
<keyword evidence="6 12" id="KW-0479">Metal-binding</keyword>
<feature type="domain" description="Toprim" evidence="16">
    <location>
        <begin position="254"/>
        <end position="338"/>
    </location>
</feature>
<dbReference type="OrthoDB" id="9803773at2"/>
<dbReference type="InterPro" id="IPR050219">
    <property type="entry name" value="DnaG_primase"/>
</dbReference>
<proteinExistence type="inferred from homology"/>
<dbReference type="GO" id="GO:0003899">
    <property type="term" value="F:DNA-directed RNA polymerase activity"/>
    <property type="evidence" value="ECO:0007669"/>
    <property type="project" value="UniProtKB-UniRule"/>
</dbReference>
<evidence type="ECO:0000256" key="14">
    <source>
        <dbReference type="PIRSR" id="PIRSR002811-1"/>
    </source>
</evidence>
<dbReference type="Gene3D" id="3.40.1360.10">
    <property type="match status" value="1"/>
</dbReference>
<dbReference type="InterPro" id="IPR030846">
    <property type="entry name" value="DnaG_bac"/>
</dbReference>
<dbReference type="SUPFAM" id="SSF57783">
    <property type="entry name" value="Zinc beta-ribbon"/>
    <property type="match status" value="1"/>
</dbReference>
<comment type="subunit">
    <text evidence="12">Monomer. Interacts with DnaB.</text>
</comment>
<evidence type="ECO:0000256" key="12">
    <source>
        <dbReference type="HAMAP-Rule" id="MF_00974"/>
    </source>
</evidence>
<evidence type="ECO:0000313" key="17">
    <source>
        <dbReference type="EMBL" id="ARU58608.1"/>
    </source>
</evidence>
<dbReference type="InterPro" id="IPR013264">
    <property type="entry name" value="DNAG_N"/>
</dbReference>
<evidence type="ECO:0000256" key="5">
    <source>
        <dbReference type="ARBA" id="ARBA00022705"/>
    </source>
</evidence>
<keyword evidence="7 12" id="KW-0863">Zinc-finger</keyword>
<protein>
    <recommendedName>
        <fullName evidence="12 13">DNA primase</fullName>
        <ecNumber evidence="12">2.7.7.101</ecNumber>
    </recommendedName>
</protein>
<comment type="domain">
    <text evidence="12">Contains an N-terminal zinc-binding domain, a central core domain that contains the primase activity, and a C-terminal DnaB-binding domain.</text>
</comment>